<protein>
    <submittedName>
        <fullName evidence="1">Uncharacterized protein</fullName>
    </submittedName>
</protein>
<reference evidence="1 2" key="1">
    <citation type="submission" date="2019-09" db="EMBL/GenBank/DDBJ databases">
        <title>Complete Genome Sequence of Janibacter melonis M714 with both human health impact and industrial applications.</title>
        <authorList>
            <person name="Jin M."/>
            <person name="Zhao Q.R."/>
        </authorList>
    </citation>
    <scope>NUCLEOTIDE SEQUENCE [LARGE SCALE GENOMIC DNA]</scope>
    <source>
        <strain evidence="1 2">M714</strain>
    </source>
</reference>
<accession>A0A650GE64</accession>
<dbReference type="GeneID" id="59160371"/>
<organism evidence="1 2">
    <name type="scientific">Janibacter melonis</name>
    <dbReference type="NCBI Taxonomy" id="262209"/>
    <lineage>
        <taxon>Bacteria</taxon>
        <taxon>Bacillati</taxon>
        <taxon>Actinomycetota</taxon>
        <taxon>Actinomycetes</taxon>
        <taxon>Micrococcales</taxon>
        <taxon>Intrasporangiaceae</taxon>
        <taxon>Janibacter</taxon>
    </lineage>
</organism>
<dbReference type="Proteomes" id="UP000271708">
    <property type="component" value="Chromosome"/>
</dbReference>
<evidence type="ECO:0000313" key="2">
    <source>
        <dbReference type="Proteomes" id="UP000271708"/>
    </source>
</evidence>
<sequence>MDLSVVASGTTVEALKAVRDAIVRDLETCESMRDRAALYLRLSDVLGRIEILDPAAPAADPIDEVATRRRKRRGAAS</sequence>
<evidence type="ECO:0000313" key="1">
    <source>
        <dbReference type="EMBL" id="QGX08245.1"/>
    </source>
</evidence>
<dbReference type="KEGG" id="jme:EEW87_16365"/>
<gene>
    <name evidence="1" type="ORF">EEW87_16365</name>
</gene>
<dbReference type="RefSeq" id="WP_123091054.1">
    <property type="nucleotide sequence ID" value="NZ_CP044548.2"/>
</dbReference>
<name>A0A650GE64_9MICO</name>
<dbReference type="EMBL" id="CP044548">
    <property type="protein sequence ID" value="QGX08245.1"/>
    <property type="molecule type" value="Genomic_DNA"/>
</dbReference>
<proteinExistence type="predicted"/>
<dbReference type="AlphaFoldDB" id="A0A650GE64"/>